<evidence type="ECO:0000313" key="3">
    <source>
        <dbReference type="Proteomes" id="UP001324287"/>
    </source>
</evidence>
<feature type="transmembrane region" description="Helical" evidence="1">
    <location>
        <begin position="67"/>
        <end position="87"/>
    </location>
</feature>
<dbReference type="RefSeq" id="WP_324278069.1">
    <property type="nucleotide sequence ID" value="NZ_CP141261.1"/>
</dbReference>
<proteinExistence type="predicted"/>
<dbReference type="Gene3D" id="1.20.1250.20">
    <property type="entry name" value="MFS general substrate transporter like domains"/>
    <property type="match status" value="1"/>
</dbReference>
<evidence type="ECO:0008006" key="4">
    <source>
        <dbReference type="Google" id="ProtNLM"/>
    </source>
</evidence>
<dbReference type="PANTHER" id="PTHR23523:SF2">
    <property type="entry name" value="2-NITROIMIDAZOLE TRANSPORTER"/>
    <property type="match status" value="1"/>
</dbReference>
<feature type="transmembrane region" description="Helical" evidence="1">
    <location>
        <begin position="12"/>
        <end position="36"/>
    </location>
</feature>
<dbReference type="EMBL" id="CP141261">
    <property type="protein sequence ID" value="WRL66757.1"/>
    <property type="molecule type" value="Genomic_DNA"/>
</dbReference>
<dbReference type="SUPFAM" id="SSF103473">
    <property type="entry name" value="MFS general substrate transporter"/>
    <property type="match status" value="1"/>
</dbReference>
<keyword evidence="3" id="KW-1185">Reference proteome</keyword>
<dbReference type="PANTHER" id="PTHR23523">
    <property type="match status" value="1"/>
</dbReference>
<dbReference type="InterPro" id="IPR036259">
    <property type="entry name" value="MFS_trans_sf"/>
</dbReference>
<evidence type="ECO:0000256" key="1">
    <source>
        <dbReference type="SAM" id="Phobius"/>
    </source>
</evidence>
<sequence>MLVDEVGLTLRAASVAASVFQVLGIPGALLVPLVLGRLRAQRGLALVVATSWGLVPLGMLLQPGLWAVWVGVGGLVQGAGVSLAFALVAVRGADEDAVGRLSAMTQLVGYSVGAAGPLVVGALLAAGGGWSGPFGLLVLVATVYAAAGWVAGRPVQVGG</sequence>
<evidence type="ECO:0000313" key="2">
    <source>
        <dbReference type="EMBL" id="WRL66757.1"/>
    </source>
</evidence>
<organism evidence="2 3">
    <name type="scientific">Blastococcus brunescens</name>
    <dbReference type="NCBI Taxonomy" id="1564165"/>
    <lineage>
        <taxon>Bacteria</taxon>
        <taxon>Bacillati</taxon>
        <taxon>Actinomycetota</taxon>
        <taxon>Actinomycetes</taxon>
        <taxon>Geodermatophilales</taxon>
        <taxon>Geodermatophilaceae</taxon>
        <taxon>Blastococcus</taxon>
    </lineage>
</organism>
<dbReference type="InterPro" id="IPR052524">
    <property type="entry name" value="MFS_Cyanate_Porter"/>
</dbReference>
<keyword evidence="1" id="KW-1133">Transmembrane helix</keyword>
<keyword evidence="1" id="KW-0472">Membrane</keyword>
<name>A0ABZ1B7G6_9ACTN</name>
<gene>
    <name evidence="2" type="ORF">U6N30_16045</name>
</gene>
<feature type="transmembrane region" description="Helical" evidence="1">
    <location>
        <begin position="43"/>
        <end position="61"/>
    </location>
</feature>
<feature type="transmembrane region" description="Helical" evidence="1">
    <location>
        <begin position="107"/>
        <end position="128"/>
    </location>
</feature>
<reference evidence="2 3" key="1">
    <citation type="submission" date="2023-12" db="EMBL/GenBank/DDBJ databases">
        <title>Blastococcus brunescens sp. nov., an actonobacterium isolated from sandstone collected in sahara desert.</title>
        <authorList>
            <person name="Gtari M."/>
            <person name="Ghodhbane F."/>
        </authorList>
    </citation>
    <scope>NUCLEOTIDE SEQUENCE [LARGE SCALE GENOMIC DNA]</scope>
    <source>
        <strain evidence="2 3">BMG 8361</strain>
    </source>
</reference>
<feature type="transmembrane region" description="Helical" evidence="1">
    <location>
        <begin position="134"/>
        <end position="152"/>
    </location>
</feature>
<dbReference type="Proteomes" id="UP001324287">
    <property type="component" value="Chromosome"/>
</dbReference>
<keyword evidence="1" id="KW-0812">Transmembrane</keyword>
<accession>A0ABZ1B7G6</accession>
<protein>
    <recommendedName>
        <fullName evidence="4">MFS transporter</fullName>
    </recommendedName>
</protein>